<accession>A0A554X7T5</accession>
<sequence length="183" mass="20000">MIEIAWLGHHHTAALGIHLLALDSDDRYARFGHRLTDTAVLRWVRRIDWQRDGWMGAWWAAEDALVGALQLAPLPTETATAGTVEVAITVLPLLRRQGLATRLLATALVDDRMAHCRRLLFQHGHPAVFALARRLGMCAQVDAASAAVYLSGWSRQALTDLLASMGMGVVTDTVPRGTACHHG</sequence>
<dbReference type="AlphaFoldDB" id="A0A554X7T5"/>
<dbReference type="EMBL" id="VJOM01000012">
    <property type="protein sequence ID" value="TSE31887.1"/>
    <property type="molecule type" value="Genomic_DNA"/>
</dbReference>
<protein>
    <recommendedName>
        <fullName evidence="1">N-acetyltransferase domain-containing protein</fullName>
    </recommendedName>
</protein>
<comment type="caution">
    <text evidence="2">The sequence shown here is derived from an EMBL/GenBank/DDBJ whole genome shotgun (WGS) entry which is preliminary data.</text>
</comment>
<name>A0A554X7T5_9BURK</name>
<dbReference type="InterPro" id="IPR000182">
    <property type="entry name" value="GNAT_dom"/>
</dbReference>
<dbReference type="STRING" id="307486.GCA_000807215_02131"/>
<keyword evidence="3" id="KW-1185">Reference proteome</keyword>
<gene>
    <name evidence="2" type="ORF">Ttaiw_01304</name>
</gene>
<evidence type="ECO:0000259" key="1">
    <source>
        <dbReference type="Pfam" id="PF00583"/>
    </source>
</evidence>
<dbReference type="Gene3D" id="3.40.630.30">
    <property type="match status" value="1"/>
</dbReference>
<dbReference type="InterPro" id="IPR016181">
    <property type="entry name" value="Acyl_CoA_acyltransferase"/>
</dbReference>
<dbReference type="Proteomes" id="UP000317763">
    <property type="component" value="Unassembled WGS sequence"/>
</dbReference>
<dbReference type="SUPFAM" id="SSF55729">
    <property type="entry name" value="Acyl-CoA N-acyltransferases (Nat)"/>
    <property type="match status" value="1"/>
</dbReference>
<evidence type="ECO:0000313" key="2">
    <source>
        <dbReference type="EMBL" id="TSE31887.1"/>
    </source>
</evidence>
<organism evidence="2 3">
    <name type="scientific">Tepidimonas taiwanensis</name>
    <dbReference type="NCBI Taxonomy" id="307486"/>
    <lineage>
        <taxon>Bacteria</taxon>
        <taxon>Pseudomonadati</taxon>
        <taxon>Pseudomonadota</taxon>
        <taxon>Betaproteobacteria</taxon>
        <taxon>Burkholderiales</taxon>
        <taxon>Tepidimonas</taxon>
    </lineage>
</organism>
<dbReference type="GO" id="GO:0016747">
    <property type="term" value="F:acyltransferase activity, transferring groups other than amino-acyl groups"/>
    <property type="evidence" value="ECO:0007669"/>
    <property type="project" value="InterPro"/>
</dbReference>
<feature type="domain" description="N-acetyltransferase" evidence="1">
    <location>
        <begin position="44"/>
        <end position="136"/>
    </location>
</feature>
<dbReference type="Pfam" id="PF00583">
    <property type="entry name" value="Acetyltransf_1"/>
    <property type="match status" value="1"/>
</dbReference>
<reference evidence="2 3" key="1">
    <citation type="submission" date="2019-07" db="EMBL/GenBank/DDBJ databases">
        <title>Tepidimonas taiwanensis I1-1 draft genome.</title>
        <authorList>
            <person name="Da Costa M.S."/>
            <person name="Froufe H.J.C."/>
            <person name="Egas C."/>
            <person name="Albuquerque L."/>
        </authorList>
    </citation>
    <scope>NUCLEOTIDE SEQUENCE [LARGE SCALE GENOMIC DNA]</scope>
    <source>
        <strain evidence="2 3">I1-1</strain>
    </source>
</reference>
<proteinExistence type="predicted"/>
<evidence type="ECO:0000313" key="3">
    <source>
        <dbReference type="Proteomes" id="UP000317763"/>
    </source>
</evidence>
<dbReference type="RefSeq" id="WP_052231632.1">
    <property type="nucleotide sequence ID" value="NZ_CP083911.1"/>
</dbReference>